<keyword evidence="2" id="KW-0521">NADP</keyword>
<dbReference type="InterPro" id="IPR016163">
    <property type="entry name" value="Ald_DH_C"/>
</dbReference>
<evidence type="ECO:0000259" key="4">
    <source>
        <dbReference type="Pfam" id="PF00171"/>
    </source>
</evidence>
<gene>
    <name evidence="5" type="ORF">IV02_11235</name>
</gene>
<dbReference type="Gene3D" id="3.40.605.10">
    <property type="entry name" value="Aldehyde Dehydrogenase, Chain A, domain 1"/>
    <property type="match status" value="1"/>
</dbReference>
<dbReference type="PROSITE" id="PS00070">
    <property type="entry name" value="ALDEHYDE_DEHYDR_CYS"/>
    <property type="match status" value="1"/>
</dbReference>
<dbReference type="Gene3D" id="3.40.309.10">
    <property type="entry name" value="Aldehyde Dehydrogenase, Chain A, domain 2"/>
    <property type="match status" value="1"/>
</dbReference>
<dbReference type="SUPFAM" id="SSF53720">
    <property type="entry name" value="ALDH-like"/>
    <property type="match status" value="1"/>
</dbReference>
<protein>
    <submittedName>
        <fullName evidence="5">Succinate-semialdehyde dehydrogenase</fullName>
    </submittedName>
</protein>
<dbReference type="InterPro" id="IPR016162">
    <property type="entry name" value="Ald_DH_N"/>
</dbReference>
<dbReference type="InterPro" id="IPR050740">
    <property type="entry name" value="Aldehyde_DH_Superfamily"/>
</dbReference>
<evidence type="ECO:0000313" key="6">
    <source>
        <dbReference type="Proteomes" id="UP000028643"/>
    </source>
</evidence>
<dbReference type="PATRIC" id="fig|317.174.peg.2303"/>
<evidence type="ECO:0000256" key="1">
    <source>
        <dbReference type="ARBA" id="ARBA00009986"/>
    </source>
</evidence>
<dbReference type="PANTHER" id="PTHR43353:SF5">
    <property type="entry name" value="SUCCINATE-SEMIALDEHYDE DEHYDROGENASE, MITOCHONDRIAL"/>
    <property type="match status" value="1"/>
</dbReference>
<dbReference type="CDD" id="cd07103">
    <property type="entry name" value="ALDH_F5_SSADH_GabD"/>
    <property type="match status" value="1"/>
</dbReference>
<dbReference type="Proteomes" id="UP000028643">
    <property type="component" value="Unassembled WGS sequence"/>
</dbReference>
<dbReference type="AlphaFoldDB" id="A0A085V8I5"/>
<evidence type="ECO:0000313" key="5">
    <source>
        <dbReference type="EMBL" id="KFE51748.1"/>
    </source>
</evidence>
<feature type="domain" description="Aldehyde dehydrogenase" evidence="4">
    <location>
        <begin position="30"/>
        <end position="485"/>
    </location>
</feature>
<accession>A0A085V8I5</accession>
<dbReference type="InterPro" id="IPR016161">
    <property type="entry name" value="Ald_DH/histidinol_DH"/>
</dbReference>
<dbReference type="FunFam" id="3.40.605.10:FF:000005">
    <property type="entry name" value="Succinate-semialdehyde dehydrogenase I"/>
    <property type="match status" value="1"/>
</dbReference>
<proteinExistence type="inferred from homology"/>
<comment type="similarity">
    <text evidence="1">Belongs to the aldehyde dehydrogenase family.</text>
</comment>
<evidence type="ECO:0000256" key="2">
    <source>
        <dbReference type="ARBA" id="ARBA00022857"/>
    </source>
</evidence>
<dbReference type="Pfam" id="PF00171">
    <property type="entry name" value="Aldedh"/>
    <property type="match status" value="1"/>
</dbReference>
<name>A0A085V8I5_PSESX</name>
<sequence length="497" mass="53346">MRSSTEEFEASLADPGLLRSSSFVDGRWLAESELPPVYVVDPANGLEIGQVSSCTTTDVEFAIDAASRAFTGWRALLPQERAQHLRRWAELIEANAEDLALIMVREQGKPLSECRGEITYARSFLEWFAEEARRIRGESFCSHLAGRQTLVSREPVGVTAAITPWNFPTAMITRKAGAALAAGCTMIVKPAPETPFSALALAVLAQRAGIPAGVFNVVVGDAQMIGSELSKSPVVRALSFTGSSRVGKLLLGQSAATVKKVSLELGGHAPFLVFADANLDQAASDAISAKFQTTGQDCLAANRILVQSSVYEAFIERFTTLVRQLRVGSGLEDGIDIGPLIHGRAVDHCIAQVEDAVSHGARLLVGGKRHALGEAYMQPTVLADVDERMLIWSQETFGPVAAISAFVTEEEAVRRANDSEYGLAAYVYTQNSARSLRVSDQLSYGMVAINTPQFTGPPVPFGGMKQSGLGREGSGYGVDEYTELKYRCIAISESAHA</sequence>
<dbReference type="PANTHER" id="PTHR43353">
    <property type="entry name" value="SUCCINATE-SEMIALDEHYDE DEHYDROGENASE, MITOCHONDRIAL"/>
    <property type="match status" value="1"/>
</dbReference>
<dbReference type="GO" id="GO:0016620">
    <property type="term" value="F:oxidoreductase activity, acting on the aldehyde or oxo group of donors, NAD or NADP as acceptor"/>
    <property type="evidence" value="ECO:0007669"/>
    <property type="project" value="InterPro"/>
</dbReference>
<comment type="caution">
    <text evidence="5">The sequence shown here is derived from an EMBL/GenBank/DDBJ whole genome shotgun (WGS) entry which is preliminary data.</text>
</comment>
<organism evidence="5 6">
    <name type="scientific">Pseudomonas syringae</name>
    <dbReference type="NCBI Taxonomy" id="317"/>
    <lineage>
        <taxon>Bacteria</taxon>
        <taxon>Pseudomonadati</taxon>
        <taxon>Pseudomonadota</taxon>
        <taxon>Gammaproteobacteria</taxon>
        <taxon>Pseudomonadales</taxon>
        <taxon>Pseudomonadaceae</taxon>
        <taxon>Pseudomonas</taxon>
    </lineage>
</organism>
<dbReference type="InterPro" id="IPR016160">
    <property type="entry name" value="Ald_DH_CS_CYS"/>
</dbReference>
<reference evidence="5 6" key="1">
    <citation type="submission" date="2014-07" db="EMBL/GenBank/DDBJ databases">
        <title>Draft Genome Sequences of Environmental Pseudomonas syringae strains.</title>
        <authorList>
            <person name="Baltrus D.A."/>
            <person name="Berge O."/>
            <person name="Morris C."/>
        </authorList>
    </citation>
    <scope>NUCLEOTIDE SEQUENCE [LARGE SCALE GENOMIC DNA]</scope>
    <source>
        <strain evidence="5 6">CEB003</strain>
    </source>
</reference>
<keyword evidence="3" id="KW-0560">Oxidoreductase</keyword>
<dbReference type="EMBL" id="JPQT01000101">
    <property type="protein sequence ID" value="KFE51748.1"/>
    <property type="molecule type" value="Genomic_DNA"/>
</dbReference>
<dbReference type="InterPro" id="IPR015590">
    <property type="entry name" value="Aldehyde_DH_dom"/>
</dbReference>
<evidence type="ECO:0000256" key="3">
    <source>
        <dbReference type="ARBA" id="ARBA00023002"/>
    </source>
</evidence>
<dbReference type="FunFam" id="3.40.309.10:FF:000004">
    <property type="entry name" value="Succinate-semialdehyde dehydrogenase I"/>
    <property type="match status" value="1"/>
</dbReference>